<organism evidence="3">
    <name type="scientific">Lygus hesperus</name>
    <name type="common">Western plant bug</name>
    <dbReference type="NCBI Taxonomy" id="30085"/>
    <lineage>
        <taxon>Eukaryota</taxon>
        <taxon>Metazoa</taxon>
        <taxon>Ecdysozoa</taxon>
        <taxon>Arthropoda</taxon>
        <taxon>Hexapoda</taxon>
        <taxon>Insecta</taxon>
        <taxon>Pterygota</taxon>
        <taxon>Neoptera</taxon>
        <taxon>Paraneoptera</taxon>
        <taxon>Hemiptera</taxon>
        <taxon>Heteroptera</taxon>
        <taxon>Panheteroptera</taxon>
        <taxon>Cimicomorpha</taxon>
        <taxon>Miridae</taxon>
        <taxon>Mirini</taxon>
        <taxon>Lygus</taxon>
    </lineage>
</organism>
<gene>
    <name evidence="3" type="ORF">g.12923</name>
</gene>
<dbReference type="SUPFAM" id="SSF47473">
    <property type="entry name" value="EF-hand"/>
    <property type="match status" value="1"/>
</dbReference>
<protein>
    <recommendedName>
        <fullName evidence="2">EF-hand domain-containing protein</fullName>
    </recommendedName>
</protein>
<dbReference type="GO" id="GO:0005509">
    <property type="term" value="F:calcium ion binding"/>
    <property type="evidence" value="ECO:0007669"/>
    <property type="project" value="InterPro"/>
</dbReference>
<dbReference type="InterPro" id="IPR018247">
    <property type="entry name" value="EF_Hand_1_Ca_BS"/>
</dbReference>
<feature type="domain" description="EF-hand" evidence="2">
    <location>
        <begin position="53"/>
        <end position="88"/>
    </location>
</feature>
<dbReference type="EMBL" id="GDHC01008091">
    <property type="protein sequence ID" value="JAQ10538.1"/>
    <property type="molecule type" value="Transcribed_RNA"/>
</dbReference>
<dbReference type="InterPro" id="IPR002048">
    <property type="entry name" value="EF_hand_dom"/>
</dbReference>
<accession>A0A146LRT7</accession>
<evidence type="ECO:0000256" key="1">
    <source>
        <dbReference type="ARBA" id="ARBA00022837"/>
    </source>
</evidence>
<reference evidence="3" key="1">
    <citation type="journal article" date="2016" name="Gigascience">
        <title>De novo construction of an expanded transcriptome assembly for the western tarnished plant bug, Lygus hesperus.</title>
        <authorList>
            <person name="Tassone E.E."/>
            <person name="Geib S.M."/>
            <person name="Hall B."/>
            <person name="Fabrick J.A."/>
            <person name="Brent C.S."/>
            <person name="Hull J.J."/>
        </authorList>
    </citation>
    <scope>NUCLEOTIDE SEQUENCE</scope>
</reference>
<keyword evidence="1" id="KW-0106">Calcium</keyword>
<dbReference type="PROSITE" id="PS50222">
    <property type="entry name" value="EF_HAND_2"/>
    <property type="match status" value="1"/>
</dbReference>
<dbReference type="AlphaFoldDB" id="A0A146LRT7"/>
<dbReference type="Pfam" id="PF13405">
    <property type="entry name" value="EF-hand_6"/>
    <property type="match status" value="1"/>
</dbReference>
<dbReference type="InterPro" id="IPR011992">
    <property type="entry name" value="EF-hand-dom_pair"/>
</dbReference>
<evidence type="ECO:0000259" key="2">
    <source>
        <dbReference type="PROSITE" id="PS50222"/>
    </source>
</evidence>
<evidence type="ECO:0000313" key="3">
    <source>
        <dbReference type="EMBL" id="JAQ10538.1"/>
    </source>
</evidence>
<proteinExistence type="predicted"/>
<dbReference type="PROSITE" id="PS00018">
    <property type="entry name" value="EF_HAND_1"/>
    <property type="match status" value="1"/>
</dbReference>
<dbReference type="Gene3D" id="1.10.238.10">
    <property type="entry name" value="EF-hand"/>
    <property type="match status" value="1"/>
</dbReference>
<name>A0A146LRT7_LYGHE</name>
<sequence>MATADRAKSGRLTLSEFIRSFLQNMDVMLIPVAAAQEKMRSACLKLQQMHDSGELEKLVTIFESLDKNKDGYLDRTELAGILTKLFHDAFPEWDDETLSSVMTAVVVGAECHHDGKLSL</sequence>